<comment type="caution">
    <text evidence="1">The sequence shown here is derived from an EMBL/GenBank/DDBJ whole genome shotgun (WGS) entry which is preliminary data.</text>
</comment>
<gene>
    <name evidence="1" type="ORF">EII38_03625</name>
</gene>
<proteinExistence type="predicted"/>
<organism evidence="1 2">
    <name type="scientific">Streptococcus minor</name>
    <dbReference type="NCBI Taxonomy" id="229549"/>
    <lineage>
        <taxon>Bacteria</taxon>
        <taxon>Bacillati</taxon>
        <taxon>Bacillota</taxon>
        <taxon>Bacilli</taxon>
        <taxon>Lactobacillales</taxon>
        <taxon>Streptococcaceae</taxon>
        <taxon>Streptococcus</taxon>
    </lineage>
</organism>
<dbReference type="AlphaFoldDB" id="A0A3P1VCH0"/>
<sequence length="203" mass="23927">MKKGGVGGANTKTGLTFELQTDLPTFIANQKDYNVIENDFDFVISKKTGKLLKYKRKKVARWLVEFKGKRVAEIFQQHGLYRYFDEVKLDYKKVISRKLLPDDSIFVIDNNTVFIIEKKTQNGSGSVDEKLQTCDFKLKQYKKLFSPLNKEVKYYYLLDDWFLQPSYKDVLDYIISVGCEYRFKYLPLKEFGLPVPEEDYEIK</sequence>
<accession>A0A3P1VCH0</accession>
<evidence type="ECO:0000313" key="2">
    <source>
        <dbReference type="Proteomes" id="UP000281771"/>
    </source>
</evidence>
<protein>
    <submittedName>
        <fullName evidence="1">Uncharacterized protein</fullName>
    </submittedName>
</protein>
<dbReference type="EMBL" id="RQZA01000002">
    <property type="protein sequence ID" value="RRD31851.1"/>
    <property type="molecule type" value="Genomic_DNA"/>
</dbReference>
<reference evidence="1 2" key="1">
    <citation type="submission" date="2018-11" db="EMBL/GenBank/DDBJ databases">
        <title>Genomes From Bacteria Associated with the Canine Oral Cavity: a Test Case for Automated Genome-Based Taxonomic Assignment.</title>
        <authorList>
            <person name="Coil D.A."/>
            <person name="Jospin G."/>
            <person name="Darling A.E."/>
            <person name="Wallis C."/>
            <person name="Davis I.J."/>
            <person name="Harris S."/>
            <person name="Eisen J.A."/>
            <person name="Holcombe L.J."/>
            <person name="O'Flynn C."/>
        </authorList>
    </citation>
    <scope>NUCLEOTIDE SEQUENCE [LARGE SCALE GENOMIC DNA]</scope>
    <source>
        <strain evidence="1 2">OH4621_COT-116</strain>
    </source>
</reference>
<name>A0A3P1VCH0_9STRE</name>
<keyword evidence="2" id="KW-1185">Reference proteome</keyword>
<dbReference type="RefSeq" id="WP_124776124.1">
    <property type="nucleotide sequence ID" value="NZ_RQZA01000002.1"/>
</dbReference>
<dbReference type="Proteomes" id="UP000281771">
    <property type="component" value="Unassembled WGS sequence"/>
</dbReference>
<evidence type="ECO:0000313" key="1">
    <source>
        <dbReference type="EMBL" id="RRD31851.1"/>
    </source>
</evidence>